<protein>
    <recommendedName>
        <fullName evidence="1">Neutral/alkaline non-lysosomal ceramidase N-terminal domain-containing protein</fullName>
    </recommendedName>
</protein>
<accession>A0A833JC13</accession>
<organism evidence="2 3">
    <name type="scientific">Fluviispira multicolorata</name>
    <dbReference type="NCBI Taxonomy" id="2654512"/>
    <lineage>
        <taxon>Bacteria</taxon>
        <taxon>Pseudomonadati</taxon>
        <taxon>Bdellovibrionota</taxon>
        <taxon>Oligoflexia</taxon>
        <taxon>Silvanigrellales</taxon>
        <taxon>Silvanigrellaceae</taxon>
        <taxon>Fluviispira</taxon>
    </lineage>
</organism>
<evidence type="ECO:0000313" key="2">
    <source>
        <dbReference type="EMBL" id="KAB8029903.1"/>
    </source>
</evidence>
<evidence type="ECO:0000259" key="1">
    <source>
        <dbReference type="Pfam" id="PF04734"/>
    </source>
</evidence>
<sequence length="485" mass="53504">MLKMFFNINFNLIVFIIISSLLNSCQFDMTHSLFNTSNSENILFFSENETSGFNNLNGNLQIGFAARTIVPINPTSLTGFGAPMRRLLPPDMTNIGNGATYCKPYTSIDKQPRVKAMLISGINNANKIGYYLLISYDVIAIPTDFNIKMMAQLKTTFPNLNLDQTNVQFVATHTHSGSAGLTENPFWAAAVCDRFNPGLYNTVTATTLQTVGDAYTNLSTPNAVDITNDQISGYNYSRFDGMQVDTNVYYMNFKDSGANSLGCFIAYSVHPTWYGIDDLVFSSDLAGYLENELQSVTGSKTCIFFNSTVGNASAVPLGDKNTYATGFIQEVLNKKVVGSTIPNQFQYGNLFIHLPNFKLNFAGCGLDIHGLPQSFIDAVFSVKSSSVTNNITKIAWFNIKGTYFFLFPGEPLYDVKIDFQTQLNKLFPGIQSYFFLSTSNDYIGYIMNSSNYTEKSMETCSTLHGPDTSSVVITGFMNALKAAGQ</sequence>
<dbReference type="Pfam" id="PF04734">
    <property type="entry name" value="Ceramidase_alk"/>
    <property type="match status" value="1"/>
</dbReference>
<feature type="domain" description="Neutral/alkaline non-lysosomal ceramidase N-terminal" evidence="1">
    <location>
        <begin position="114"/>
        <end position="293"/>
    </location>
</feature>
<dbReference type="Proteomes" id="UP000442694">
    <property type="component" value="Unassembled WGS sequence"/>
</dbReference>
<dbReference type="AlphaFoldDB" id="A0A833JC13"/>
<dbReference type="InterPro" id="IPR031329">
    <property type="entry name" value="NEUT/ALK_ceramidase_N"/>
</dbReference>
<reference evidence="2 3" key="1">
    <citation type="submission" date="2019-10" db="EMBL/GenBank/DDBJ databases">
        <title>New genus of Silvanigrellaceae.</title>
        <authorList>
            <person name="Pitt A."/>
            <person name="Hahn M.W."/>
        </authorList>
    </citation>
    <scope>NUCLEOTIDE SEQUENCE [LARGE SCALE GENOMIC DNA]</scope>
    <source>
        <strain evidence="2 3">33A1-SZDP</strain>
    </source>
</reference>
<proteinExistence type="predicted"/>
<gene>
    <name evidence="2" type="ORF">GCL57_10225</name>
</gene>
<evidence type="ECO:0000313" key="3">
    <source>
        <dbReference type="Proteomes" id="UP000442694"/>
    </source>
</evidence>
<comment type="caution">
    <text evidence="2">The sequence shown here is derived from an EMBL/GenBank/DDBJ whole genome shotgun (WGS) entry which is preliminary data.</text>
</comment>
<keyword evidence="3" id="KW-1185">Reference proteome</keyword>
<dbReference type="EMBL" id="WFLN01000007">
    <property type="protein sequence ID" value="KAB8029903.1"/>
    <property type="molecule type" value="Genomic_DNA"/>
</dbReference>
<name>A0A833JC13_9BACT</name>